<dbReference type="AlphaFoldDB" id="A0A542DXQ2"/>
<proteinExistence type="inferred from homology"/>
<name>A0A542DXQ2_9MICO</name>
<dbReference type="Pfam" id="PF01740">
    <property type="entry name" value="STAS"/>
    <property type="match status" value="1"/>
</dbReference>
<keyword evidence="2" id="KW-0597">Phosphoprotein</keyword>
<evidence type="ECO:0000256" key="3">
    <source>
        <dbReference type="ARBA" id="ARBA00024670"/>
    </source>
</evidence>
<sequence>MDLDITTSQRDARTVVHVAGEIDVYTVPALRERLDAEIERGHHHLVVDLGGVTFMDSTGLGVLVGRLKVIRGVGGTMSLVSANDRVLKVFAITGLDKVFEIHRSVDEAVTDE</sequence>
<dbReference type="FunFam" id="3.30.750.24:FF:000001">
    <property type="entry name" value="Anti-sigma factor antagonist"/>
    <property type="match status" value="1"/>
</dbReference>
<comment type="similarity">
    <text evidence="1 4">Belongs to the anti-sigma-factor antagonist family.</text>
</comment>
<gene>
    <name evidence="6" type="ORF">FB458_0939</name>
</gene>
<dbReference type="EMBL" id="VFMN01000001">
    <property type="protein sequence ID" value="TQJ07868.1"/>
    <property type="molecule type" value="Genomic_DNA"/>
</dbReference>
<protein>
    <recommendedName>
        <fullName evidence="4">Anti-sigma factor antagonist</fullName>
    </recommendedName>
</protein>
<dbReference type="InterPro" id="IPR036513">
    <property type="entry name" value="STAS_dom_sf"/>
</dbReference>
<evidence type="ECO:0000256" key="2">
    <source>
        <dbReference type="ARBA" id="ARBA00022553"/>
    </source>
</evidence>
<evidence type="ECO:0000259" key="5">
    <source>
        <dbReference type="PROSITE" id="PS50801"/>
    </source>
</evidence>
<dbReference type="InterPro" id="IPR002645">
    <property type="entry name" value="STAS_dom"/>
</dbReference>
<organism evidence="6 7">
    <name type="scientific">Lapillicoccus jejuensis</name>
    <dbReference type="NCBI Taxonomy" id="402171"/>
    <lineage>
        <taxon>Bacteria</taxon>
        <taxon>Bacillati</taxon>
        <taxon>Actinomycetota</taxon>
        <taxon>Actinomycetes</taxon>
        <taxon>Micrococcales</taxon>
        <taxon>Intrasporangiaceae</taxon>
        <taxon>Lapillicoccus</taxon>
    </lineage>
</organism>
<accession>A0A542DXQ2</accession>
<dbReference type="PANTHER" id="PTHR33495:SF2">
    <property type="entry name" value="ANTI-SIGMA FACTOR ANTAGONIST TM_1081-RELATED"/>
    <property type="match status" value="1"/>
</dbReference>
<feature type="domain" description="STAS" evidence="5">
    <location>
        <begin position="3"/>
        <end position="112"/>
    </location>
</feature>
<dbReference type="Proteomes" id="UP000317893">
    <property type="component" value="Unassembled WGS sequence"/>
</dbReference>
<dbReference type="PROSITE" id="PS50801">
    <property type="entry name" value="STAS"/>
    <property type="match status" value="1"/>
</dbReference>
<comment type="function">
    <text evidence="3">Positive regulator of sigma-B activity. Non-phosphorylated RsbV binds to RsbW, preventing its association with sigma-B. When phosphorylated, releases RsbW, which is then free to complex with and inactivate sigma-B.</text>
</comment>
<evidence type="ECO:0000313" key="7">
    <source>
        <dbReference type="Proteomes" id="UP000317893"/>
    </source>
</evidence>
<evidence type="ECO:0000256" key="1">
    <source>
        <dbReference type="ARBA" id="ARBA00009013"/>
    </source>
</evidence>
<reference evidence="6 7" key="1">
    <citation type="submission" date="2019-06" db="EMBL/GenBank/DDBJ databases">
        <title>Sequencing the genomes of 1000 actinobacteria strains.</title>
        <authorList>
            <person name="Klenk H.-P."/>
        </authorList>
    </citation>
    <scope>NUCLEOTIDE SEQUENCE [LARGE SCALE GENOMIC DNA]</scope>
    <source>
        <strain evidence="6 7">DSM 18607</strain>
    </source>
</reference>
<dbReference type="PANTHER" id="PTHR33495">
    <property type="entry name" value="ANTI-SIGMA FACTOR ANTAGONIST TM_1081-RELATED-RELATED"/>
    <property type="match status" value="1"/>
</dbReference>
<evidence type="ECO:0000256" key="4">
    <source>
        <dbReference type="RuleBase" id="RU003749"/>
    </source>
</evidence>
<dbReference type="InterPro" id="IPR003658">
    <property type="entry name" value="Anti-sigma_ant"/>
</dbReference>
<dbReference type="NCBIfam" id="TIGR00377">
    <property type="entry name" value="ant_ant_sig"/>
    <property type="match status" value="1"/>
</dbReference>
<evidence type="ECO:0000313" key="6">
    <source>
        <dbReference type="EMBL" id="TQJ07868.1"/>
    </source>
</evidence>
<dbReference type="GO" id="GO:0043856">
    <property type="term" value="F:anti-sigma factor antagonist activity"/>
    <property type="evidence" value="ECO:0007669"/>
    <property type="project" value="InterPro"/>
</dbReference>
<dbReference type="OrthoDB" id="9793697at2"/>
<comment type="caution">
    <text evidence="6">The sequence shown here is derived from an EMBL/GenBank/DDBJ whole genome shotgun (WGS) entry which is preliminary data.</text>
</comment>
<dbReference type="Gene3D" id="3.30.750.24">
    <property type="entry name" value="STAS domain"/>
    <property type="match status" value="1"/>
</dbReference>
<keyword evidence="7" id="KW-1185">Reference proteome</keyword>
<dbReference type="SUPFAM" id="SSF52091">
    <property type="entry name" value="SpoIIaa-like"/>
    <property type="match status" value="1"/>
</dbReference>
<dbReference type="RefSeq" id="WP_141847190.1">
    <property type="nucleotide sequence ID" value="NZ_BAAAPR010000017.1"/>
</dbReference>
<dbReference type="CDD" id="cd07043">
    <property type="entry name" value="STAS_anti-anti-sigma_factors"/>
    <property type="match status" value="1"/>
</dbReference>